<dbReference type="InterPro" id="IPR055557">
    <property type="entry name" value="DUF7133"/>
</dbReference>
<evidence type="ECO:0000256" key="5">
    <source>
        <dbReference type="SAM" id="MobiDB-lite"/>
    </source>
</evidence>
<dbReference type="KEGG" id="abac:LuPra_01062"/>
<feature type="region of interest" description="Disordered" evidence="5">
    <location>
        <begin position="954"/>
        <end position="978"/>
    </location>
</feature>
<dbReference type="PROSITE" id="PS51007">
    <property type="entry name" value="CYTC"/>
    <property type="match status" value="1"/>
</dbReference>
<dbReference type="InterPro" id="IPR011989">
    <property type="entry name" value="ARM-like"/>
</dbReference>
<dbReference type="PATRIC" id="fig|1813736.3.peg.1108"/>
<keyword evidence="9" id="KW-1185">Reference proteome</keyword>
<evidence type="ECO:0000256" key="3">
    <source>
        <dbReference type="ARBA" id="ARBA00023004"/>
    </source>
</evidence>
<dbReference type="EMBL" id="CP015136">
    <property type="protein sequence ID" value="AMY07879.1"/>
    <property type="molecule type" value="Genomic_DNA"/>
</dbReference>
<dbReference type="GO" id="GO:0009055">
    <property type="term" value="F:electron transfer activity"/>
    <property type="evidence" value="ECO:0007669"/>
    <property type="project" value="InterPro"/>
</dbReference>
<dbReference type="Gene3D" id="1.25.10.10">
    <property type="entry name" value="Leucine-rich Repeat Variant"/>
    <property type="match status" value="1"/>
</dbReference>
<dbReference type="PANTHER" id="PTHR33546">
    <property type="entry name" value="LARGE, MULTIFUNCTIONAL SECRETED PROTEIN-RELATED"/>
    <property type="match status" value="1"/>
</dbReference>
<evidence type="ECO:0000256" key="6">
    <source>
        <dbReference type="SAM" id="Phobius"/>
    </source>
</evidence>
<dbReference type="InterPro" id="IPR016024">
    <property type="entry name" value="ARM-type_fold"/>
</dbReference>
<dbReference type="SUPFAM" id="SSF63829">
    <property type="entry name" value="Calcium-dependent phosphotriesterase"/>
    <property type="match status" value="1"/>
</dbReference>
<evidence type="ECO:0000256" key="1">
    <source>
        <dbReference type="ARBA" id="ARBA00022617"/>
    </source>
</evidence>
<keyword evidence="1 4" id="KW-0349">Heme</keyword>
<accession>A0A143PJD3</accession>
<dbReference type="InterPro" id="IPR036909">
    <property type="entry name" value="Cyt_c-like_dom_sf"/>
</dbReference>
<evidence type="ECO:0000256" key="4">
    <source>
        <dbReference type="PROSITE-ProRule" id="PRU00433"/>
    </source>
</evidence>
<dbReference type="STRING" id="1855912.LuPra_01062"/>
<keyword evidence="6" id="KW-1133">Transmembrane helix</keyword>
<evidence type="ECO:0000313" key="8">
    <source>
        <dbReference type="EMBL" id="AMY07879.1"/>
    </source>
</evidence>
<dbReference type="InterPro" id="IPR009056">
    <property type="entry name" value="Cyt_c-like_dom"/>
</dbReference>
<feature type="domain" description="Cytochrome c" evidence="7">
    <location>
        <begin position="855"/>
        <end position="937"/>
    </location>
</feature>
<dbReference type="SUPFAM" id="SSF48371">
    <property type="entry name" value="ARM repeat"/>
    <property type="match status" value="1"/>
</dbReference>
<feature type="region of interest" description="Disordered" evidence="5">
    <location>
        <begin position="695"/>
        <end position="720"/>
    </location>
</feature>
<dbReference type="GO" id="GO:0046872">
    <property type="term" value="F:metal ion binding"/>
    <property type="evidence" value="ECO:0007669"/>
    <property type="project" value="UniProtKB-KW"/>
</dbReference>
<proteinExistence type="predicted"/>
<keyword evidence="3 4" id="KW-0408">Iron</keyword>
<dbReference type="Pfam" id="PF13442">
    <property type="entry name" value="Cytochrome_CBB3"/>
    <property type="match status" value="1"/>
</dbReference>
<evidence type="ECO:0000259" key="7">
    <source>
        <dbReference type="PROSITE" id="PS51007"/>
    </source>
</evidence>
<sequence length="978" mass="105494">MGAEARSAKAADLSAVALAEVETGQRRLTMRVIVSRILVAIALLATAAAVTTRGQQDAPRRPWPPGVQAVSQASPALTPEQERDTFHLAPGYRVELVASEPLVQDPVAIDWAPDGRLWVVEMPGFMPDIAATGEHDAIGRIVVLEDSDHDGRMDRRTVFADGLVLARSVKVLEHGVLVAEPPDLWLMRDTDGDLRMDTKTRVTGQFGQRDVDVENNANGFDWGLDNRLRTAGQSRLEFRWKAGTLVAVPAPVRGQWGVTHDDVGRTFRNSNESALHVDMVADEYFARHPQLLRTRGSYERLAMPDNDLNTVWPVRPTPGINRGYQAGIRRSDGTLARYTSVCAPLVYRGDRLPVAGSVFVAEPAANVVSRIDLREDGATVQAAKAWGNAEFLASSDERFRPVYLSNAPDGALYLVDLYRGVVEHRLSLTTYLKSYIETQGLLNPRGLGRIWRIVHEDQPRDTSPMATRTAEDLVALLSHPNGWRRDTAQRLLVERGDAAIAPVLARLSHDADEPRTRLHALWALDGLDAITVADVEAAWHDRSPHVRAATLRIAERWLDTPTPALRATIEAATEDADPRVRLQAAASLGALKDDRAKWDAMATLLARRGDDPVLADIVLSGARGAESMILERILEQGRRGDGPLGRPALPSQAALGERALPTPATDAITMLTATMLRAAREQDAQQWLARVAGDGSGRAATRLRRPASASQTAGPTGDAATATVAPALRARPLEHWQREALMHGAEIGILGAPVPGQQPPLPASSGVTCPTCPGGRQSSGGDYAFEWPAAANAYTRPGVAAPPLRLRRRPDAFVTLAGQDSPLGRQAAAVLTRVSWPGKPGDPDAPAPLTTAEQQRFDEGRRIYEAMCQACHQADGRGQSGRAASLVGSALALAPPEIPVRILLNGKEGSTGLMPALGAAMTDAQVASVLTYVRREWGHGGSAVDAAVVARQRSLNKSRTRPWTDGELVGRDASPRRP</sequence>
<dbReference type="PANTHER" id="PTHR33546:SF1">
    <property type="entry name" value="LARGE, MULTIFUNCTIONAL SECRETED PROTEIN"/>
    <property type="match status" value="1"/>
</dbReference>
<feature type="region of interest" description="Disordered" evidence="5">
    <location>
        <begin position="53"/>
        <end position="81"/>
    </location>
</feature>
<feature type="compositionally biased region" description="Basic and acidic residues" evidence="5">
    <location>
        <begin position="962"/>
        <end position="978"/>
    </location>
</feature>
<gene>
    <name evidence="8" type="ORF">LuPra_01062</name>
</gene>
<protein>
    <submittedName>
        <fullName evidence="8">Putative membrane-bound dehydrogenase domain protein</fullName>
    </submittedName>
</protein>
<reference evidence="8 9" key="1">
    <citation type="journal article" date="2016" name="Genome Announc.">
        <title>First Complete Genome Sequence of a Subdivision 6 Acidobacterium Strain.</title>
        <authorList>
            <person name="Huang S."/>
            <person name="Vieira S."/>
            <person name="Bunk B."/>
            <person name="Riedel T."/>
            <person name="Sproer C."/>
            <person name="Overmann J."/>
        </authorList>
    </citation>
    <scope>NUCLEOTIDE SEQUENCE [LARGE SCALE GENOMIC DNA]</scope>
    <source>
        <strain evidence="9">DSM 100886 HEG_-6_39</strain>
    </source>
</reference>
<dbReference type="AlphaFoldDB" id="A0A143PJD3"/>
<keyword evidence="6" id="KW-0812">Transmembrane</keyword>
<dbReference type="GO" id="GO:0020037">
    <property type="term" value="F:heme binding"/>
    <property type="evidence" value="ECO:0007669"/>
    <property type="project" value="InterPro"/>
</dbReference>
<feature type="transmembrane region" description="Helical" evidence="6">
    <location>
        <begin position="33"/>
        <end position="51"/>
    </location>
</feature>
<keyword evidence="2 4" id="KW-0479">Metal-binding</keyword>
<organism evidence="8 9">
    <name type="scientific">Luteitalea pratensis</name>
    <dbReference type="NCBI Taxonomy" id="1855912"/>
    <lineage>
        <taxon>Bacteria</taxon>
        <taxon>Pseudomonadati</taxon>
        <taxon>Acidobacteriota</taxon>
        <taxon>Vicinamibacteria</taxon>
        <taxon>Vicinamibacterales</taxon>
        <taxon>Vicinamibacteraceae</taxon>
        <taxon>Luteitalea</taxon>
    </lineage>
</organism>
<evidence type="ECO:0000313" key="9">
    <source>
        <dbReference type="Proteomes" id="UP000076079"/>
    </source>
</evidence>
<dbReference type="Gene3D" id="1.10.760.10">
    <property type="entry name" value="Cytochrome c-like domain"/>
    <property type="match status" value="1"/>
</dbReference>
<evidence type="ECO:0000256" key="2">
    <source>
        <dbReference type="ARBA" id="ARBA00022723"/>
    </source>
</evidence>
<keyword evidence="6" id="KW-0472">Membrane</keyword>
<reference evidence="9" key="2">
    <citation type="submission" date="2016-04" db="EMBL/GenBank/DDBJ databases">
        <title>First Complete Genome Sequence of a Subdivision 6 Acidobacterium.</title>
        <authorList>
            <person name="Huang S."/>
            <person name="Vieira S."/>
            <person name="Bunk B."/>
            <person name="Riedel T."/>
            <person name="Sproeer C."/>
            <person name="Overmann J."/>
        </authorList>
    </citation>
    <scope>NUCLEOTIDE SEQUENCE [LARGE SCALE GENOMIC DNA]</scope>
    <source>
        <strain evidence="9">DSM 100886 HEG_-6_39</strain>
    </source>
</reference>
<dbReference type="Proteomes" id="UP000076079">
    <property type="component" value="Chromosome"/>
</dbReference>
<dbReference type="Pfam" id="PF23500">
    <property type="entry name" value="DUF7133"/>
    <property type="match status" value="1"/>
</dbReference>
<name>A0A143PJD3_LUTPR</name>
<dbReference type="SUPFAM" id="SSF46626">
    <property type="entry name" value="Cytochrome c"/>
    <property type="match status" value="1"/>
</dbReference>